<dbReference type="KEGG" id="eac:EAL2_c10970"/>
<proteinExistence type="predicted"/>
<evidence type="ECO:0000313" key="1">
    <source>
        <dbReference type="EMBL" id="AHM56395.1"/>
    </source>
</evidence>
<dbReference type="RefSeq" id="WP_158408895.1">
    <property type="nucleotide sequence ID" value="NZ_CP007452.1"/>
</dbReference>
<protein>
    <submittedName>
        <fullName evidence="1">Uncharacterized protein</fullName>
    </submittedName>
</protein>
<evidence type="ECO:0000313" key="2">
    <source>
        <dbReference type="Proteomes" id="UP000019591"/>
    </source>
</evidence>
<keyword evidence="2" id="KW-1185">Reference proteome</keyword>
<accession>W8T680</accession>
<organism evidence="1 2">
    <name type="scientific">Peptoclostridium acidaminophilum DSM 3953</name>
    <dbReference type="NCBI Taxonomy" id="1286171"/>
    <lineage>
        <taxon>Bacteria</taxon>
        <taxon>Bacillati</taxon>
        <taxon>Bacillota</taxon>
        <taxon>Clostridia</taxon>
        <taxon>Peptostreptococcales</taxon>
        <taxon>Peptoclostridiaceae</taxon>
        <taxon>Peptoclostridium</taxon>
    </lineage>
</organism>
<dbReference type="AlphaFoldDB" id="W8T680"/>
<sequence length="52" mass="5982">MEREEFKVSKTDKGFNIKKIVYIEGYPKEKRLDKKEIAAVVKGLLDNIAVAK</sequence>
<dbReference type="Proteomes" id="UP000019591">
    <property type="component" value="Chromosome"/>
</dbReference>
<dbReference type="PATRIC" id="fig|1286171.3.peg.1048"/>
<dbReference type="EMBL" id="CP007452">
    <property type="protein sequence ID" value="AHM56395.1"/>
    <property type="molecule type" value="Genomic_DNA"/>
</dbReference>
<name>W8T680_PEPAC</name>
<gene>
    <name evidence="1" type="ORF">EAL2_c10970</name>
</gene>
<dbReference type="STRING" id="1286171.EAL2_c10970"/>
<dbReference type="HOGENOM" id="CLU_3079941_0_0_9"/>
<reference evidence="1 2" key="1">
    <citation type="journal article" date="2014" name="Genome Announc.">
        <title>Complete Genome Sequence of Amino Acid-Utilizing Eubacterium acidaminophilum al-2 (DSM 3953).</title>
        <authorList>
            <person name="Poehlein A."/>
            <person name="Andreesen J.R."/>
            <person name="Daniel R."/>
        </authorList>
    </citation>
    <scope>NUCLEOTIDE SEQUENCE [LARGE SCALE GENOMIC DNA]</scope>
    <source>
        <strain evidence="1 2">DSM 3953</strain>
    </source>
</reference>